<dbReference type="OrthoDB" id="1145062at2"/>
<comment type="similarity">
    <text evidence="1">Belongs to the Skp family.</text>
</comment>
<feature type="chain" id="PRO_5012624616" evidence="4">
    <location>
        <begin position="23"/>
        <end position="183"/>
    </location>
</feature>
<evidence type="ECO:0000256" key="2">
    <source>
        <dbReference type="ARBA" id="ARBA00022729"/>
    </source>
</evidence>
<evidence type="ECO:0000256" key="1">
    <source>
        <dbReference type="ARBA" id="ARBA00009091"/>
    </source>
</evidence>
<dbReference type="GO" id="GO:0005829">
    <property type="term" value="C:cytosol"/>
    <property type="evidence" value="ECO:0007669"/>
    <property type="project" value="TreeGrafter"/>
</dbReference>
<accession>A0A238W329</accession>
<evidence type="ECO:0000313" key="6">
    <source>
        <dbReference type="Proteomes" id="UP000198384"/>
    </source>
</evidence>
<dbReference type="PANTHER" id="PTHR35089">
    <property type="entry name" value="CHAPERONE PROTEIN SKP"/>
    <property type="match status" value="1"/>
</dbReference>
<protein>
    <submittedName>
        <fullName evidence="5">Periplasmic chaperone for outer membrane proteins Skp</fullName>
    </submittedName>
</protein>
<dbReference type="GO" id="GO:0051082">
    <property type="term" value="F:unfolded protein binding"/>
    <property type="evidence" value="ECO:0007669"/>
    <property type="project" value="InterPro"/>
</dbReference>
<dbReference type="Pfam" id="PF03938">
    <property type="entry name" value="OmpH"/>
    <property type="match status" value="1"/>
</dbReference>
<dbReference type="GO" id="GO:0050821">
    <property type="term" value="P:protein stabilization"/>
    <property type="evidence" value="ECO:0007669"/>
    <property type="project" value="TreeGrafter"/>
</dbReference>
<dbReference type="PANTHER" id="PTHR35089:SF1">
    <property type="entry name" value="CHAPERONE PROTEIN SKP"/>
    <property type="match status" value="1"/>
</dbReference>
<dbReference type="Proteomes" id="UP000198384">
    <property type="component" value="Unassembled WGS sequence"/>
</dbReference>
<dbReference type="SUPFAM" id="SSF111384">
    <property type="entry name" value="OmpH-like"/>
    <property type="match status" value="1"/>
</dbReference>
<proteinExistence type="inferred from homology"/>
<organism evidence="5 6">
    <name type="scientific">Lutibacter agarilyticus</name>
    <dbReference type="NCBI Taxonomy" id="1109740"/>
    <lineage>
        <taxon>Bacteria</taxon>
        <taxon>Pseudomonadati</taxon>
        <taxon>Bacteroidota</taxon>
        <taxon>Flavobacteriia</taxon>
        <taxon>Flavobacteriales</taxon>
        <taxon>Flavobacteriaceae</taxon>
        <taxon>Lutibacter</taxon>
    </lineage>
</organism>
<reference evidence="5 6" key="1">
    <citation type="submission" date="2017-06" db="EMBL/GenBank/DDBJ databases">
        <authorList>
            <person name="Kim H.J."/>
            <person name="Triplett B.A."/>
        </authorList>
    </citation>
    <scope>NUCLEOTIDE SEQUENCE [LARGE SCALE GENOMIC DNA]</scope>
    <source>
        <strain evidence="5 6">DSM 29150</strain>
    </source>
</reference>
<sequence length="183" mass="19804">MKKLLLVVVAIVLVSCSQTKIAYIDVADVMSEYKAMIALETEMTAKQQQVAGQLQASQAAFQTKVQEYYKNAPSMSASKKQTTEQALQQEGQQLQGQQQQASQMLEQENITKSEVLIKTIDSIVADYSKSKGFGIVLGTQGNGTVMYGDDALNITSDVVAILNADFDAAEEVAAEVVEETPAE</sequence>
<dbReference type="SMART" id="SM00935">
    <property type="entry name" value="OmpH"/>
    <property type="match status" value="1"/>
</dbReference>
<dbReference type="AlphaFoldDB" id="A0A238W329"/>
<evidence type="ECO:0000313" key="5">
    <source>
        <dbReference type="EMBL" id="SNR40936.1"/>
    </source>
</evidence>
<dbReference type="InterPro" id="IPR024930">
    <property type="entry name" value="Skp_dom_sf"/>
</dbReference>
<evidence type="ECO:0000256" key="4">
    <source>
        <dbReference type="SAM" id="SignalP"/>
    </source>
</evidence>
<feature type="compositionally biased region" description="Low complexity" evidence="3">
    <location>
        <begin position="83"/>
        <end position="100"/>
    </location>
</feature>
<keyword evidence="6" id="KW-1185">Reference proteome</keyword>
<dbReference type="InterPro" id="IPR005632">
    <property type="entry name" value="Chaperone_Skp"/>
</dbReference>
<dbReference type="Gene3D" id="3.30.910.20">
    <property type="entry name" value="Skp domain"/>
    <property type="match status" value="1"/>
</dbReference>
<gene>
    <name evidence="5" type="ORF">SAMN06265371_102381</name>
</gene>
<dbReference type="PROSITE" id="PS51257">
    <property type="entry name" value="PROKAR_LIPOPROTEIN"/>
    <property type="match status" value="1"/>
</dbReference>
<name>A0A238W329_9FLAO</name>
<evidence type="ECO:0000256" key="3">
    <source>
        <dbReference type="SAM" id="MobiDB-lite"/>
    </source>
</evidence>
<keyword evidence="2 4" id="KW-0732">Signal</keyword>
<feature type="signal peptide" evidence="4">
    <location>
        <begin position="1"/>
        <end position="22"/>
    </location>
</feature>
<dbReference type="RefSeq" id="WP_089380561.1">
    <property type="nucleotide sequence ID" value="NZ_FZNT01000002.1"/>
</dbReference>
<feature type="region of interest" description="Disordered" evidence="3">
    <location>
        <begin position="79"/>
        <end position="100"/>
    </location>
</feature>
<dbReference type="EMBL" id="FZNT01000002">
    <property type="protein sequence ID" value="SNR40936.1"/>
    <property type="molecule type" value="Genomic_DNA"/>
</dbReference>